<evidence type="ECO:0000313" key="1">
    <source>
        <dbReference type="EMBL" id="MFH6604506.1"/>
    </source>
</evidence>
<sequence length="180" mass="20747">MKQNYLRRNFLKNSLIASSGLMLFPSKVRPSISTMQFESGVLHVKDIRKKLFGKQIEISGQIFDDTGKNILRGVLIEFWHLSPDSKKLGHKGSLITDENGCYHILTDYPNREFGKHTTVHFKLSTGARSTLTELKFSGFGAYITDKHWESNRNLEDSLLFPKMEKLFYKTKINFNISINQ</sequence>
<reference evidence="1" key="1">
    <citation type="submission" date="2024-09" db="EMBL/GenBank/DDBJ databases">
        <authorList>
            <person name="Liu J."/>
        </authorList>
    </citation>
    <scope>NUCLEOTIDE SEQUENCE</scope>
    <source>
        <strain evidence="1">NBU2967</strain>
    </source>
</reference>
<accession>A0ACC7LL78</accession>
<protein>
    <submittedName>
        <fullName evidence="1">Uncharacterized protein</fullName>
    </submittedName>
</protein>
<proteinExistence type="predicted"/>
<dbReference type="EMBL" id="JBHFPV010000002">
    <property type="protein sequence ID" value="MFH6604506.1"/>
    <property type="molecule type" value="Genomic_DNA"/>
</dbReference>
<name>A0ACC7LL78_9FLAO</name>
<dbReference type="Proteomes" id="UP001595191">
    <property type="component" value="Unassembled WGS sequence"/>
</dbReference>
<keyword evidence="2" id="KW-1185">Reference proteome</keyword>
<organism evidence="1 2">
    <name type="scientific">Meishania litoralis</name>
    <dbReference type="NCBI Taxonomy" id="3434685"/>
    <lineage>
        <taxon>Bacteria</taxon>
        <taxon>Pseudomonadati</taxon>
        <taxon>Bacteroidota</taxon>
        <taxon>Flavobacteriia</taxon>
        <taxon>Flavobacteriales</taxon>
        <taxon>Flavobacteriaceae</taxon>
        <taxon>Meishania</taxon>
    </lineage>
</organism>
<evidence type="ECO:0000313" key="2">
    <source>
        <dbReference type="Proteomes" id="UP001595191"/>
    </source>
</evidence>
<gene>
    <name evidence="1" type="ORF">ACEZ3G_13530</name>
</gene>
<comment type="caution">
    <text evidence="1">The sequence shown here is derived from an EMBL/GenBank/DDBJ whole genome shotgun (WGS) entry which is preliminary data.</text>
</comment>